<reference evidence="1" key="1">
    <citation type="submission" date="2025-08" db="UniProtKB">
        <authorList>
            <consortium name="Ensembl"/>
        </authorList>
    </citation>
    <scope>IDENTIFICATION</scope>
</reference>
<proteinExistence type="predicted"/>
<dbReference type="Proteomes" id="UP000694523">
    <property type="component" value="Unplaced"/>
</dbReference>
<dbReference type="Ensembl" id="ENSNMLT00000026904.1">
    <property type="protein sequence ID" value="ENSNMLP00000024047.1"/>
    <property type="gene ID" value="ENSNMLG00000015449.1"/>
</dbReference>
<name>A0A8C6TN16_9GOBI</name>
<evidence type="ECO:0000313" key="2">
    <source>
        <dbReference type="Proteomes" id="UP000694523"/>
    </source>
</evidence>
<protein>
    <submittedName>
        <fullName evidence="1">Uncharacterized protein</fullName>
    </submittedName>
</protein>
<evidence type="ECO:0000313" key="1">
    <source>
        <dbReference type="Ensembl" id="ENSNMLP00000024047.1"/>
    </source>
</evidence>
<accession>A0A8C6TN16</accession>
<keyword evidence="2" id="KW-1185">Reference proteome</keyword>
<sequence>MVTYYYGYPVIVQTGGRVLKGLDSPGEEEKGKDPCNTIIFLNIYVFQQEIGHFIQHSHSTITHIEEEGISGCGAEDAGSWVTYHDVCISIEELDEFLQAPEATFELVVQVLQQHSDDLNGGEDEGAKRQGARVVPAKTITNTELCRNIVRFDEGPVIRGKRPGQCHLPQRCDEVGAPEE</sequence>
<organism evidence="1 2">
    <name type="scientific">Neogobius melanostomus</name>
    <name type="common">round goby</name>
    <dbReference type="NCBI Taxonomy" id="47308"/>
    <lineage>
        <taxon>Eukaryota</taxon>
        <taxon>Metazoa</taxon>
        <taxon>Chordata</taxon>
        <taxon>Craniata</taxon>
        <taxon>Vertebrata</taxon>
        <taxon>Euteleostomi</taxon>
        <taxon>Actinopterygii</taxon>
        <taxon>Neopterygii</taxon>
        <taxon>Teleostei</taxon>
        <taxon>Neoteleostei</taxon>
        <taxon>Acanthomorphata</taxon>
        <taxon>Gobiaria</taxon>
        <taxon>Gobiiformes</taxon>
        <taxon>Gobioidei</taxon>
        <taxon>Gobiidae</taxon>
        <taxon>Benthophilinae</taxon>
        <taxon>Neogobiini</taxon>
        <taxon>Neogobius</taxon>
    </lineage>
</organism>
<dbReference type="AlphaFoldDB" id="A0A8C6TN16"/>
<reference evidence="1" key="2">
    <citation type="submission" date="2025-09" db="UniProtKB">
        <authorList>
            <consortium name="Ensembl"/>
        </authorList>
    </citation>
    <scope>IDENTIFICATION</scope>
</reference>